<keyword evidence="3" id="KW-0813">Transport</keyword>
<dbReference type="GO" id="GO:0015293">
    <property type="term" value="F:symporter activity"/>
    <property type="evidence" value="ECO:0007669"/>
    <property type="project" value="UniProtKB-KW"/>
</dbReference>
<keyword evidence="8 12" id="KW-0472">Membrane</keyword>
<feature type="transmembrane region" description="Helical" evidence="12">
    <location>
        <begin position="70"/>
        <end position="90"/>
    </location>
</feature>
<dbReference type="InterPro" id="IPR011701">
    <property type="entry name" value="MFS"/>
</dbReference>
<protein>
    <recommendedName>
        <fullName evidence="11">Putative inorganic phosphate cotransporter</fullName>
    </recommendedName>
</protein>
<dbReference type="AlphaFoldDB" id="A0ABD0ZA27"/>
<proteinExistence type="inferred from homology"/>
<evidence type="ECO:0000313" key="14">
    <source>
        <dbReference type="EMBL" id="KAL1140617.1"/>
    </source>
</evidence>
<evidence type="ECO:0000256" key="11">
    <source>
        <dbReference type="ARBA" id="ARBA00068450"/>
    </source>
</evidence>
<gene>
    <name evidence="14" type="ORF">AAG570_000547</name>
</gene>
<evidence type="ECO:0000313" key="15">
    <source>
        <dbReference type="Proteomes" id="UP001558652"/>
    </source>
</evidence>
<dbReference type="FunFam" id="1.20.1250.20:FF:000144">
    <property type="entry name" value="Picot, isoform B"/>
    <property type="match status" value="1"/>
</dbReference>
<feature type="domain" description="Major facilitator superfamily (MFS) profile" evidence="13">
    <location>
        <begin position="18"/>
        <end position="448"/>
    </location>
</feature>
<comment type="similarity">
    <text evidence="2">Belongs to the major facilitator superfamily. Sodium/anion cotransporter family.</text>
</comment>
<dbReference type="GO" id="GO:0016020">
    <property type="term" value="C:membrane"/>
    <property type="evidence" value="ECO:0007669"/>
    <property type="project" value="UniProtKB-SubCell"/>
</dbReference>
<feature type="transmembrane region" description="Helical" evidence="12">
    <location>
        <begin position="356"/>
        <end position="375"/>
    </location>
</feature>
<name>A0ABD0ZA27_9HEMI</name>
<feature type="transmembrane region" description="Helical" evidence="12">
    <location>
        <begin position="297"/>
        <end position="319"/>
    </location>
</feature>
<evidence type="ECO:0000256" key="10">
    <source>
        <dbReference type="ARBA" id="ARBA00054632"/>
    </source>
</evidence>
<feature type="transmembrane region" description="Helical" evidence="12">
    <location>
        <begin position="97"/>
        <end position="117"/>
    </location>
</feature>
<keyword evidence="15" id="KW-1185">Reference proteome</keyword>
<evidence type="ECO:0000256" key="3">
    <source>
        <dbReference type="ARBA" id="ARBA00022448"/>
    </source>
</evidence>
<keyword evidence="9" id="KW-0739">Sodium transport</keyword>
<evidence type="ECO:0000256" key="6">
    <source>
        <dbReference type="ARBA" id="ARBA00022989"/>
    </source>
</evidence>
<accession>A0ABD0ZA27</accession>
<dbReference type="CDD" id="cd17318">
    <property type="entry name" value="MFS_SLC17"/>
    <property type="match status" value="1"/>
</dbReference>
<evidence type="ECO:0000256" key="8">
    <source>
        <dbReference type="ARBA" id="ARBA00023136"/>
    </source>
</evidence>
<comment type="function">
    <text evidence="10">May be an inorganic phosphate cotransporter.</text>
</comment>
<evidence type="ECO:0000256" key="9">
    <source>
        <dbReference type="ARBA" id="ARBA00023201"/>
    </source>
</evidence>
<dbReference type="PANTHER" id="PTHR11662:SF247">
    <property type="entry name" value="MAJOR FACILITATOR SUPERFAMILY (MFS) PROFILE DOMAIN-CONTAINING PROTEIN-RELATED"/>
    <property type="match status" value="1"/>
</dbReference>
<feature type="transmembrane region" description="Helical" evidence="12">
    <location>
        <begin position="192"/>
        <end position="212"/>
    </location>
</feature>
<keyword evidence="6 12" id="KW-1133">Transmembrane helix</keyword>
<reference evidence="14 15" key="1">
    <citation type="submission" date="2024-07" db="EMBL/GenBank/DDBJ databases">
        <title>Chromosome-level genome assembly of the water stick insect Ranatra chinensis (Heteroptera: Nepidae).</title>
        <authorList>
            <person name="Liu X."/>
        </authorList>
    </citation>
    <scope>NUCLEOTIDE SEQUENCE [LARGE SCALE GENOMIC DNA]</scope>
    <source>
        <strain evidence="14">Cailab_2021Rc</strain>
        <tissue evidence="14">Muscle</tissue>
    </source>
</reference>
<feature type="transmembrane region" description="Helical" evidence="12">
    <location>
        <begin position="387"/>
        <end position="413"/>
    </location>
</feature>
<sequence length="472" mass="51924">MLCLGMANAYTMRTNMSVAIVAMVNQTALPKDPAVVTDECGVSPISETNHSSHEVHKDGIFLWSTTQQGYILSSFFYGYVMTQIPFGILAKRFGSKLFLGGGMLLNSIFGLIVPLAADYGGMWALILVRFIQGLGEGPIVPCTHAMLAKWIPPNERSRMAALVYAGAQFGTVVSMPLSGILSDLEIFGGWPLIFYFFGIISAIWSIAFLFMVHEDPDSHPNIPEDEKKYIISTVWGEAGVTSPPVPWRSILKSMPFWAILVAHIGQNYGYETLMTELPTFMKQVLRFNIKENGLLSALPYLAMWIFSMGSSCVADWFISSEKYSRTIIRKVANGFGHFGPAIALICASYTGCNPYLTVAILSLGVGLNGGIYSGFKVNHLDLSPRFAGILMSFTNFTANMAGLLAPITAGYIIHGRPTQEAWRQVFFVAAAVYIICNIIYLVFATSKLQPWDNPCDDNPKDKQKTEIQETSA</sequence>
<comment type="subcellular location">
    <subcellularLocation>
        <location evidence="1">Membrane</location>
        <topology evidence="1">Multi-pass membrane protein</topology>
    </subcellularLocation>
</comment>
<feature type="transmembrane region" description="Helical" evidence="12">
    <location>
        <begin position="425"/>
        <end position="443"/>
    </location>
</feature>
<dbReference type="InterPro" id="IPR036259">
    <property type="entry name" value="MFS_trans_sf"/>
</dbReference>
<dbReference type="FunFam" id="1.20.1250.20:FF:000003">
    <property type="entry name" value="Solute carrier family 17 member 3"/>
    <property type="match status" value="1"/>
</dbReference>
<keyword evidence="4 12" id="KW-0812">Transmembrane</keyword>
<evidence type="ECO:0000256" key="12">
    <source>
        <dbReference type="SAM" id="Phobius"/>
    </source>
</evidence>
<feature type="transmembrane region" description="Helical" evidence="12">
    <location>
        <begin position="159"/>
        <end position="180"/>
    </location>
</feature>
<keyword evidence="7" id="KW-0915">Sodium</keyword>
<evidence type="ECO:0000256" key="5">
    <source>
        <dbReference type="ARBA" id="ARBA00022847"/>
    </source>
</evidence>
<dbReference type="EMBL" id="JBFDAA010000001">
    <property type="protein sequence ID" value="KAL1140617.1"/>
    <property type="molecule type" value="Genomic_DNA"/>
</dbReference>
<evidence type="ECO:0000256" key="7">
    <source>
        <dbReference type="ARBA" id="ARBA00023053"/>
    </source>
</evidence>
<dbReference type="Proteomes" id="UP001558652">
    <property type="component" value="Unassembled WGS sequence"/>
</dbReference>
<dbReference type="Pfam" id="PF07690">
    <property type="entry name" value="MFS_1"/>
    <property type="match status" value="1"/>
</dbReference>
<keyword evidence="5" id="KW-0769">Symport</keyword>
<dbReference type="PANTHER" id="PTHR11662">
    <property type="entry name" value="SOLUTE CARRIER FAMILY 17"/>
    <property type="match status" value="1"/>
</dbReference>
<dbReference type="InterPro" id="IPR020846">
    <property type="entry name" value="MFS_dom"/>
</dbReference>
<dbReference type="GO" id="GO:0006814">
    <property type="term" value="P:sodium ion transport"/>
    <property type="evidence" value="ECO:0007669"/>
    <property type="project" value="UniProtKB-KW"/>
</dbReference>
<comment type="caution">
    <text evidence="14">The sequence shown here is derived from an EMBL/GenBank/DDBJ whole genome shotgun (WGS) entry which is preliminary data.</text>
</comment>
<dbReference type="PROSITE" id="PS50850">
    <property type="entry name" value="MFS"/>
    <property type="match status" value="1"/>
</dbReference>
<dbReference type="SUPFAM" id="SSF103473">
    <property type="entry name" value="MFS general substrate transporter"/>
    <property type="match status" value="1"/>
</dbReference>
<keyword evidence="9" id="KW-0406">Ion transport</keyword>
<evidence type="ECO:0000259" key="13">
    <source>
        <dbReference type="PROSITE" id="PS50850"/>
    </source>
</evidence>
<evidence type="ECO:0000256" key="4">
    <source>
        <dbReference type="ARBA" id="ARBA00022692"/>
    </source>
</evidence>
<organism evidence="14 15">
    <name type="scientific">Ranatra chinensis</name>
    <dbReference type="NCBI Taxonomy" id="642074"/>
    <lineage>
        <taxon>Eukaryota</taxon>
        <taxon>Metazoa</taxon>
        <taxon>Ecdysozoa</taxon>
        <taxon>Arthropoda</taxon>
        <taxon>Hexapoda</taxon>
        <taxon>Insecta</taxon>
        <taxon>Pterygota</taxon>
        <taxon>Neoptera</taxon>
        <taxon>Paraneoptera</taxon>
        <taxon>Hemiptera</taxon>
        <taxon>Heteroptera</taxon>
        <taxon>Panheteroptera</taxon>
        <taxon>Nepomorpha</taxon>
        <taxon>Nepidae</taxon>
        <taxon>Ranatrinae</taxon>
        <taxon>Ranatra</taxon>
    </lineage>
</organism>
<evidence type="ECO:0000256" key="1">
    <source>
        <dbReference type="ARBA" id="ARBA00004141"/>
    </source>
</evidence>
<dbReference type="Gene3D" id="1.20.1250.20">
    <property type="entry name" value="MFS general substrate transporter like domains"/>
    <property type="match status" value="2"/>
</dbReference>
<dbReference type="InterPro" id="IPR050382">
    <property type="entry name" value="MFS_Na/Anion_cotransporter"/>
</dbReference>
<evidence type="ECO:0000256" key="2">
    <source>
        <dbReference type="ARBA" id="ARBA00008586"/>
    </source>
</evidence>